<dbReference type="AlphaFoldDB" id="A0AB33G6G9"/>
<protein>
    <submittedName>
        <fullName evidence="1">Uncharacterized protein</fullName>
    </submittedName>
</protein>
<reference evidence="1 2" key="1">
    <citation type="submission" date="2018-05" db="EMBL/GenBank/DDBJ databases">
        <title>Klebsiella quasipneumonaiae provides a window into carbapenemase gene transfer, plasmid rearrangements and nosocomial acquisition from the hospital environment.</title>
        <authorList>
            <person name="Mathers A.J."/>
            <person name="Vegesana K."/>
            <person name="Stoesser N."/>
            <person name="Crook D."/>
            <person name="Vaughan A."/>
            <person name="Barry K."/>
            <person name="Parikh H."/>
            <person name="Sebra R."/>
            <person name="Kotay S."/>
            <person name="Walker A.S."/>
            <person name="Sheppard A.E."/>
        </authorList>
    </citation>
    <scope>NUCLEOTIDE SEQUENCE [LARGE SCALE GENOMIC DNA]</scope>
    <source>
        <strain evidence="1 2">CAV1761</strain>
    </source>
</reference>
<gene>
    <name evidence="1" type="ORF">DKC05_25060</name>
</gene>
<evidence type="ECO:0000313" key="2">
    <source>
        <dbReference type="Proteomes" id="UP000245399"/>
    </source>
</evidence>
<dbReference type="Proteomes" id="UP000245399">
    <property type="component" value="Chromosome"/>
</dbReference>
<organism evidence="1 2">
    <name type="scientific">Serratia marcescens</name>
    <dbReference type="NCBI Taxonomy" id="615"/>
    <lineage>
        <taxon>Bacteria</taxon>
        <taxon>Pseudomonadati</taxon>
        <taxon>Pseudomonadota</taxon>
        <taxon>Gammaproteobacteria</taxon>
        <taxon>Enterobacterales</taxon>
        <taxon>Yersiniaceae</taxon>
        <taxon>Serratia</taxon>
    </lineage>
</organism>
<proteinExistence type="predicted"/>
<accession>A0AB33G6G9</accession>
<evidence type="ECO:0000313" key="1">
    <source>
        <dbReference type="EMBL" id="AWL70685.1"/>
    </source>
</evidence>
<name>A0AB33G6G9_SERMA</name>
<dbReference type="EMBL" id="CP029449">
    <property type="protein sequence ID" value="AWL70685.1"/>
    <property type="molecule type" value="Genomic_DNA"/>
</dbReference>
<dbReference type="RefSeq" id="WP_047730411.1">
    <property type="nucleotide sequence ID" value="NZ_CADDTT010000054.1"/>
</dbReference>
<sequence length="73" mass="8369">MNMFDAVNNVGRVMKFFGSEIEKSKRYRRRPAVQVTPPAMPPAEGVIEITVCTDGLRRRVHATRIQGCTVYWE</sequence>